<sequence length="80" mass="9232">MSTISKKLEQIEKLKRELSEEKEKIEHALGKEVINQFELDHASLTKNEIRDFVKNLKDFYELMNEDQTSGVSSTDSSSRG</sequence>
<feature type="coiled-coil region" evidence="1">
    <location>
        <begin position="1"/>
        <end position="31"/>
    </location>
</feature>
<reference evidence="2 3" key="1">
    <citation type="journal article" date="2020" name="Microorganisms">
        <title>New Insight into Antimicrobial Compounds from Food and Marine-Sourced Carnobacterium Species through Phenotype and Genome Analyses.</title>
        <authorList>
            <person name="Begrem S."/>
            <person name="Ivaniuk F."/>
            <person name="Gigout-Chevalier F."/>
            <person name="Kolypczuk L."/>
            <person name="Bonnetot S."/>
            <person name="Leroi F."/>
            <person name="Grovel O."/>
            <person name="Delbarre-Ladrat C."/>
            <person name="Passerini D."/>
        </authorList>
    </citation>
    <scope>NUCLEOTIDE SEQUENCE [LARGE SCALE GENOMIC DNA]</scope>
    <source>
        <strain evidence="2 3">MIP2551</strain>
    </source>
</reference>
<accession>A0ABR7TFW7</accession>
<proteinExistence type="predicted"/>
<keyword evidence="3" id="KW-1185">Reference proteome</keyword>
<dbReference type="RefSeq" id="WP_023176436.1">
    <property type="nucleotide sequence ID" value="NZ_WNJQ01000014.1"/>
</dbReference>
<organism evidence="2 3">
    <name type="scientific">Carnobacterium inhibens</name>
    <dbReference type="NCBI Taxonomy" id="147709"/>
    <lineage>
        <taxon>Bacteria</taxon>
        <taxon>Bacillati</taxon>
        <taxon>Bacillota</taxon>
        <taxon>Bacilli</taxon>
        <taxon>Lactobacillales</taxon>
        <taxon>Carnobacteriaceae</taxon>
        <taxon>Carnobacterium</taxon>
    </lineage>
</organism>
<name>A0ABR7TFW7_9LACT</name>
<keyword evidence="1" id="KW-0175">Coiled coil</keyword>
<evidence type="ECO:0000256" key="1">
    <source>
        <dbReference type="SAM" id="Coils"/>
    </source>
</evidence>
<gene>
    <name evidence="2" type="ORF">GLO26_10705</name>
</gene>
<comment type="caution">
    <text evidence="2">The sequence shown here is derived from an EMBL/GenBank/DDBJ whole genome shotgun (WGS) entry which is preliminary data.</text>
</comment>
<dbReference type="Proteomes" id="UP000638836">
    <property type="component" value="Unassembled WGS sequence"/>
</dbReference>
<evidence type="ECO:0000313" key="3">
    <source>
        <dbReference type="Proteomes" id="UP000638836"/>
    </source>
</evidence>
<evidence type="ECO:0000313" key="2">
    <source>
        <dbReference type="EMBL" id="MBC9826253.1"/>
    </source>
</evidence>
<dbReference type="EMBL" id="WNJQ01000014">
    <property type="protein sequence ID" value="MBC9826253.1"/>
    <property type="molecule type" value="Genomic_DNA"/>
</dbReference>
<protein>
    <submittedName>
        <fullName evidence="2">Uncharacterized protein</fullName>
    </submittedName>
</protein>